<dbReference type="EC" id="1.11.1.24" evidence="3"/>
<dbReference type="InterPro" id="IPR013766">
    <property type="entry name" value="Thioredoxin_domain"/>
</dbReference>
<dbReference type="CDD" id="cd03017">
    <property type="entry name" value="PRX_BCP"/>
    <property type="match status" value="1"/>
</dbReference>
<organism evidence="15 16">
    <name type="scientific">Apibacter mensalis</name>
    <dbReference type="NCBI Taxonomy" id="1586267"/>
    <lineage>
        <taxon>Bacteria</taxon>
        <taxon>Pseudomonadati</taxon>
        <taxon>Bacteroidota</taxon>
        <taxon>Flavobacteriia</taxon>
        <taxon>Flavobacteriales</taxon>
        <taxon>Weeksellaceae</taxon>
        <taxon>Apibacter</taxon>
    </lineage>
</organism>
<dbReference type="NCBIfam" id="NF006960">
    <property type="entry name" value="PRK09437.1"/>
    <property type="match status" value="1"/>
</dbReference>
<dbReference type="InterPro" id="IPR036249">
    <property type="entry name" value="Thioredoxin-like_sf"/>
</dbReference>
<keyword evidence="16" id="KW-1185">Reference proteome</keyword>
<dbReference type="PANTHER" id="PTHR42801:SF4">
    <property type="entry name" value="AHPC_TSA FAMILY PROTEIN"/>
    <property type="match status" value="1"/>
</dbReference>
<dbReference type="RefSeq" id="WP_055425035.1">
    <property type="nucleotide sequence ID" value="NZ_FCOR01000003.1"/>
</dbReference>
<keyword evidence="4" id="KW-0575">Peroxidase</keyword>
<dbReference type="FunFam" id="3.40.30.10:FF:000007">
    <property type="entry name" value="Thioredoxin-dependent thiol peroxidase"/>
    <property type="match status" value="1"/>
</dbReference>
<comment type="similarity">
    <text evidence="10">Belongs to the peroxiredoxin family. BCP/PrxQ subfamily.</text>
</comment>
<comment type="function">
    <text evidence="1">Thiol-specific peroxidase that catalyzes the reduction of hydrogen peroxide and organic hydroperoxides to water and alcohols, respectively. Plays a role in cell protection against oxidative stress by detoxifying peroxides and as sensor of hydrogen peroxide-mediated signaling events.</text>
</comment>
<evidence type="ECO:0000256" key="5">
    <source>
        <dbReference type="ARBA" id="ARBA00022862"/>
    </source>
</evidence>
<evidence type="ECO:0000256" key="8">
    <source>
        <dbReference type="ARBA" id="ARBA00023284"/>
    </source>
</evidence>
<comment type="catalytic activity">
    <reaction evidence="12">
        <text>a hydroperoxide + [thioredoxin]-dithiol = an alcohol + [thioredoxin]-disulfide + H2O</text>
        <dbReference type="Rhea" id="RHEA:62620"/>
        <dbReference type="Rhea" id="RHEA-COMP:10698"/>
        <dbReference type="Rhea" id="RHEA-COMP:10700"/>
        <dbReference type="ChEBI" id="CHEBI:15377"/>
        <dbReference type="ChEBI" id="CHEBI:29950"/>
        <dbReference type="ChEBI" id="CHEBI:30879"/>
        <dbReference type="ChEBI" id="CHEBI:35924"/>
        <dbReference type="ChEBI" id="CHEBI:50058"/>
        <dbReference type="EC" id="1.11.1.24"/>
    </reaction>
</comment>
<dbReference type="GO" id="GO:0045454">
    <property type="term" value="P:cell redox homeostasis"/>
    <property type="evidence" value="ECO:0007669"/>
    <property type="project" value="TreeGrafter"/>
</dbReference>
<dbReference type="InterPro" id="IPR024706">
    <property type="entry name" value="Peroxiredoxin_AhpC-typ"/>
</dbReference>
<dbReference type="InterPro" id="IPR050924">
    <property type="entry name" value="Peroxiredoxin_BCP/PrxQ"/>
</dbReference>
<evidence type="ECO:0000313" key="16">
    <source>
        <dbReference type="Proteomes" id="UP000182761"/>
    </source>
</evidence>
<keyword evidence="6" id="KW-0560">Oxidoreductase</keyword>
<proteinExistence type="inferred from homology"/>
<evidence type="ECO:0000256" key="1">
    <source>
        <dbReference type="ARBA" id="ARBA00003330"/>
    </source>
</evidence>
<protein>
    <recommendedName>
        <fullName evidence="3">thioredoxin-dependent peroxiredoxin</fullName>
        <ecNumber evidence="3">1.11.1.24</ecNumber>
    </recommendedName>
    <alternativeName>
        <fullName evidence="9">Thioredoxin peroxidase</fullName>
    </alternativeName>
    <alternativeName>
        <fullName evidence="11">Thioredoxin-dependent peroxiredoxin Bcp</fullName>
    </alternativeName>
</protein>
<dbReference type="Pfam" id="PF00578">
    <property type="entry name" value="AhpC-TSA"/>
    <property type="match status" value="1"/>
</dbReference>
<dbReference type="EMBL" id="FCOR01000003">
    <property type="protein sequence ID" value="CVK15811.1"/>
    <property type="molecule type" value="Genomic_DNA"/>
</dbReference>
<feature type="domain" description="Thioredoxin" evidence="14">
    <location>
        <begin position="2"/>
        <end position="152"/>
    </location>
</feature>
<evidence type="ECO:0000256" key="6">
    <source>
        <dbReference type="ARBA" id="ARBA00023002"/>
    </source>
</evidence>
<evidence type="ECO:0000256" key="2">
    <source>
        <dbReference type="ARBA" id="ARBA00011245"/>
    </source>
</evidence>
<reference evidence="15 16" key="1">
    <citation type="submission" date="2016-01" db="EMBL/GenBank/DDBJ databases">
        <authorList>
            <person name="McClelland M."/>
            <person name="Jain A."/>
            <person name="Saraogi P."/>
            <person name="Mendelson R."/>
            <person name="Westerman R."/>
            <person name="SanMiguel P."/>
            <person name="Csonka L."/>
        </authorList>
    </citation>
    <scope>NUCLEOTIDE SEQUENCE [LARGE SCALE GENOMIC DNA]</scope>
    <source>
        <strain evidence="15 16">R-53146</strain>
    </source>
</reference>
<evidence type="ECO:0000256" key="3">
    <source>
        <dbReference type="ARBA" id="ARBA00013017"/>
    </source>
</evidence>
<evidence type="ECO:0000256" key="7">
    <source>
        <dbReference type="ARBA" id="ARBA00023157"/>
    </source>
</evidence>
<evidence type="ECO:0000313" key="15">
    <source>
        <dbReference type="EMBL" id="CVK15811.1"/>
    </source>
</evidence>
<dbReference type="GO" id="GO:0034599">
    <property type="term" value="P:cellular response to oxidative stress"/>
    <property type="evidence" value="ECO:0007669"/>
    <property type="project" value="TreeGrafter"/>
</dbReference>
<evidence type="ECO:0000256" key="4">
    <source>
        <dbReference type="ARBA" id="ARBA00022559"/>
    </source>
</evidence>
<dbReference type="AlphaFoldDB" id="A0A0X3AN58"/>
<keyword evidence="5" id="KW-0049">Antioxidant</keyword>
<dbReference type="Gene3D" id="3.40.30.10">
    <property type="entry name" value="Glutaredoxin"/>
    <property type="match status" value="1"/>
</dbReference>
<dbReference type="PANTHER" id="PTHR42801">
    <property type="entry name" value="THIOREDOXIN-DEPENDENT PEROXIDE REDUCTASE"/>
    <property type="match status" value="1"/>
</dbReference>
<sequence>MLKIGDKVPDFEGIDQEGKTIKYSDYKGRKLIIYFYPKANTPGCSAEGCSLRDNYEALQKQGYKIIGISKDSVDKQKSFHDKYSFPFPLIADVDKKIIESFGAWGKKKIMGKEYEGILRFTYIVNENGIINDIITKVKTKNHAEQILRNINL</sequence>
<dbReference type="OrthoDB" id="9812811at2"/>
<evidence type="ECO:0000256" key="13">
    <source>
        <dbReference type="PIRSR" id="PIRSR000239-1"/>
    </source>
</evidence>
<dbReference type="GO" id="GO:0005737">
    <property type="term" value="C:cytoplasm"/>
    <property type="evidence" value="ECO:0007669"/>
    <property type="project" value="TreeGrafter"/>
</dbReference>
<name>A0A0X3AN58_9FLAO</name>
<accession>A0A0X3AN58</accession>
<evidence type="ECO:0000259" key="14">
    <source>
        <dbReference type="PROSITE" id="PS51352"/>
    </source>
</evidence>
<dbReference type="PIRSF" id="PIRSF000239">
    <property type="entry name" value="AHPC"/>
    <property type="match status" value="1"/>
</dbReference>
<keyword evidence="8" id="KW-0676">Redox-active center</keyword>
<gene>
    <name evidence="15" type="ORF">Ga0061079_103121</name>
</gene>
<feature type="active site" description="Cysteine sulfenic acid (-SOH) intermediate; for peroxidase activity" evidence="13">
    <location>
        <position position="44"/>
    </location>
</feature>
<keyword evidence="7" id="KW-1015">Disulfide bond</keyword>
<evidence type="ECO:0000256" key="12">
    <source>
        <dbReference type="ARBA" id="ARBA00049091"/>
    </source>
</evidence>
<dbReference type="SUPFAM" id="SSF52833">
    <property type="entry name" value="Thioredoxin-like"/>
    <property type="match status" value="1"/>
</dbReference>
<dbReference type="InterPro" id="IPR000866">
    <property type="entry name" value="AhpC/TSA"/>
</dbReference>
<evidence type="ECO:0000256" key="9">
    <source>
        <dbReference type="ARBA" id="ARBA00032824"/>
    </source>
</evidence>
<evidence type="ECO:0000256" key="10">
    <source>
        <dbReference type="ARBA" id="ARBA00038489"/>
    </source>
</evidence>
<evidence type="ECO:0000256" key="11">
    <source>
        <dbReference type="ARBA" id="ARBA00042639"/>
    </source>
</evidence>
<dbReference type="PROSITE" id="PS51352">
    <property type="entry name" value="THIOREDOXIN_2"/>
    <property type="match status" value="1"/>
</dbReference>
<dbReference type="Proteomes" id="UP000182761">
    <property type="component" value="Unassembled WGS sequence"/>
</dbReference>
<dbReference type="GO" id="GO:0008379">
    <property type="term" value="F:thioredoxin peroxidase activity"/>
    <property type="evidence" value="ECO:0007669"/>
    <property type="project" value="TreeGrafter"/>
</dbReference>
<dbReference type="STRING" id="1586267.GCA_001418685_00644"/>
<comment type="subunit">
    <text evidence="2">Monomer.</text>
</comment>